<evidence type="ECO:0000313" key="1">
    <source>
        <dbReference type="EMBL" id="OXA99059.1"/>
    </source>
</evidence>
<dbReference type="InterPro" id="IPR008969">
    <property type="entry name" value="CarboxyPept-like_regulatory"/>
</dbReference>
<dbReference type="Proteomes" id="UP000198336">
    <property type="component" value="Unassembled WGS sequence"/>
</dbReference>
<dbReference type="EMBL" id="MUHA01000017">
    <property type="protein sequence ID" value="OXA99059.1"/>
    <property type="molecule type" value="Genomic_DNA"/>
</dbReference>
<dbReference type="RefSeq" id="WP_089054608.1">
    <property type="nucleotide sequence ID" value="NZ_MUHA01000017.1"/>
</dbReference>
<comment type="caution">
    <text evidence="1">The sequence shown here is derived from an EMBL/GenBank/DDBJ whole genome shotgun (WGS) entry which is preliminary data.</text>
</comment>
<keyword evidence="2" id="KW-1185">Reference proteome</keyword>
<dbReference type="Gene3D" id="2.60.40.1120">
    <property type="entry name" value="Carboxypeptidase-like, regulatory domain"/>
    <property type="match status" value="1"/>
</dbReference>
<dbReference type="SUPFAM" id="SSF56935">
    <property type="entry name" value="Porins"/>
    <property type="match status" value="1"/>
</dbReference>
<accession>A0A226HXU2</accession>
<name>A0A226HXU2_9FLAO</name>
<evidence type="ECO:0000313" key="2">
    <source>
        <dbReference type="Proteomes" id="UP000198336"/>
    </source>
</evidence>
<protein>
    <recommendedName>
        <fullName evidence="3">TonB-dependent receptor</fullName>
    </recommendedName>
</protein>
<evidence type="ECO:0008006" key="3">
    <source>
        <dbReference type="Google" id="ProtNLM"/>
    </source>
</evidence>
<sequence length="889" mass="101998">MIRYILFLLFSTISFSQTKSFIGVVSDDINKPLESANVIAKPLQEKASLKFSISDSKGRYRLELDKEVRYEITVSYIGFVEEVLILEPESDKMSHDFKLKTTGENLKEIVIKHDFKPIIVKKDTLIFDVKAFSNGSERKMKEILEKLPGVEVDKNGTVTVQGKKVTKMLVEGKSFFGGGSKLAVENIPADALDKIEVIDNFNEVGFMKQVSDSDDLAMNVKLKEDKKKFVFGDVQASAEVGTEDNGFYLAHAALFYYAPKTNISFIGDANNIGKSTFTFDDLMRFGGGFSSFLSGRKALTNLRTFSNDNIDVVQSKSQFSAFNFSHDFSPKFTLSGFGIFSKVFTVSRIDNTIEYLNNNSTVDYENKTRNVDNTAVLGIGNVKLDYSPTTKEKWYYNGQYQSSTNDLTSVLNSVTDLGSSIFETINKADNASVKQYMEWHKSYNEHHTTTFVVNQAYDKITPTNNWFTNEPFLQGLIPLIEDESYIINQVKRSEVNSIDALFKHYWIINNFNHLYTNIGNNFEKSNFKTSEKQILTDGSINDFATAGFGNNISYKLNDAYVGLEYKFKIGKWVNKPGVYLHWYQLNTIQNDGNYNVSKVLFQPQWNSDYEFNKSETLSFAYKLENKFPDVNQLANKYTLEFYNAVYKGNALLGNEKYHSASLRYSKMNTYRGIIWNGMLNYSKKVKVIRNETQLDGIDQFNTPILTDNPETNIGFNGFVSKRIYRFNLKLNTRLSRFTYSQTLNDVTTNNKRNNQDIGLIFKTAYKKWPDFSIGYSKGFSDFSGLTISKYETDAITTALEVTFFKFWKYKIDYEYLKNTNNAKQSNFYDIANTSLFYQKKNKPLGFELSVNNLFDIKKKNSYSFSDYMISEQNTYILPRAILFSINYKL</sequence>
<dbReference type="AlphaFoldDB" id="A0A226HXU2"/>
<organism evidence="1 2">
    <name type="scientific">Flavobacterium oncorhynchi</name>
    <dbReference type="NCBI Taxonomy" id="728056"/>
    <lineage>
        <taxon>Bacteria</taxon>
        <taxon>Pseudomonadati</taxon>
        <taxon>Bacteroidota</taxon>
        <taxon>Flavobacteriia</taxon>
        <taxon>Flavobacteriales</taxon>
        <taxon>Flavobacteriaceae</taxon>
        <taxon>Flavobacterium</taxon>
    </lineage>
</organism>
<dbReference type="SUPFAM" id="SSF49464">
    <property type="entry name" value="Carboxypeptidase regulatory domain-like"/>
    <property type="match status" value="1"/>
</dbReference>
<proteinExistence type="predicted"/>
<reference evidence="1 2" key="1">
    <citation type="submission" date="2016-11" db="EMBL/GenBank/DDBJ databases">
        <title>Whole genomes of Flavobacteriaceae.</title>
        <authorList>
            <person name="Stine C."/>
            <person name="Li C."/>
            <person name="Tadesse D."/>
        </authorList>
    </citation>
    <scope>NUCLEOTIDE SEQUENCE [LARGE SCALE GENOMIC DNA]</scope>
    <source>
        <strain evidence="1 2">CCUG 59446</strain>
    </source>
</reference>
<gene>
    <name evidence="1" type="ORF">B0A75_12475</name>
</gene>